<reference evidence="1 2" key="2">
    <citation type="journal article" date="1996" name="Gene">
        <title>Genetic and sequence analysis of the cos region of the temperate Pseudomonas aeruginosa bacteriophage, D3.</title>
        <authorList>
            <person name="Sharp R."/>
            <person name="Jansons I.S."/>
            <person name="Gertman E."/>
            <person name="Kropinski A.M."/>
        </authorList>
    </citation>
    <scope>NUCLEOTIDE SEQUENCE [LARGE SCALE GENOMIC DNA]</scope>
</reference>
<dbReference type="RefSeq" id="NP_061576.1">
    <property type="nucleotide sequence ID" value="NC_002484.2"/>
</dbReference>
<reference evidence="1 2" key="1">
    <citation type="journal article" date="1994" name="J. Bacteriol.">
        <title>Cloning of the early promoters of Pseudomonas aeruginosa bacteriophage D3: sequence of the immunity region of D3.</title>
        <authorList>
            <person name="Farinha M.A."/>
            <person name="Allan B.J."/>
            <person name="Gertman E.M."/>
            <person name="Ronald S.L."/>
            <person name="Kropinski A.M."/>
        </authorList>
    </citation>
    <scope>NUCLEOTIDE SEQUENCE [LARGE SCALE GENOMIC DNA]</scope>
</reference>
<keyword evidence="2" id="KW-1185">Reference proteome</keyword>
<dbReference type="Proteomes" id="UP000009085">
    <property type="component" value="Segment"/>
</dbReference>
<dbReference type="KEGG" id="vg:1262905"/>
<gene>
    <name evidence="1" type="primary">orf80</name>
</gene>
<evidence type="ECO:0000313" key="1">
    <source>
        <dbReference type="EMBL" id="AAF80836.1"/>
    </source>
</evidence>
<sequence length="102" mass="11502">MSKFKAGDLAMIISCQRVPELIGKTVELVMPVLPGDEANHGGRDWRNQTDRPAWVVAAEGLYVLTIKGNLEPDQYTLMPDHKLMPLRGDFQPEQQKSREVEV</sequence>
<reference evidence="1 2" key="5">
    <citation type="journal article" date="2000" name="J. Bacteriol.">
        <title>Sequence of the genome of the temperate, serotype-converting, Pseudomonas aeruginosa bacteriophage D3.</title>
        <authorList>
            <person name="Kropinski A.M."/>
        </authorList>
    </citation>
    <scope>NUCLEOTIDE SEQUENCE [LARGE SCALE GENOMIC DNA]</scope>
</reference>
<evidence type="ECO:0000313" key="2">
    <source>
        <dbReference type="Proteomes" id="UP000009085"/>
    </source>
</evidence>
<organism evidence="1 2">
    <name type="scientific">Pseudomonas phage D3</name>
    <name type="common">Bacteriophage D3</name>
    <dbReference type="NCBI Taxonomy" id="2932880"/>
    <lineage>
        <taxon>Viruses</taxon>
        <taxon>Duplodnaviria</taxon>
        <taxon>Heunggongvirae</taxon>
        <taxon>Uroviricota</taxon>
        <taxon>Caudoviricetes</taxon>
        <taxon>Detrevirus</taxon>
        <taxon>Detrevirus D3</taxon>
    </lineage>
</organism>
<dbReference type="GeneID" id="1262905"/>
<reference evidence="1 2" key="4">
    <citation type="journal article" date="1999" name="J. Bacteriol.">
        <title>Cloning and analysis of the capsid morphogenesis genes of Pseudomonas aeruginosa bacteriophage D3: another example of protein chain mail?</title>
        <authorList>
            <person name="Gilakjan Z.A."/>
            <person name="Kropinski A.M."/>
        </authorList>
    </citation>
    <scope>NUCLEOTIDE SEQUENCE [LARGE SCALE GENOMIC DNA]</scope>
</reference>
<reference evidence="1 2" key="3">
    <citation type="journal article" date="1999" name="Can. J. Microbiol.">
        <title>Transfer RNA genes and their significance to codon usage in the Pseudomonas aeruginosa lamboid bacteriophage D3.</title>
        <authorList>
            <person name="Kropinski A.M."/>
            <person name="Sibbald M.J."/>
        </authorList>
    </citation>
    <scope>NUCLEOTIDE SEQUENCE [LARGE SCALE GENOMIC DNA]</scope>
</reference>
<name>Q9MC48_BPD3</name>
<proteinExistence type="predicted"/>
<dbReference type="EMBL" id="AF165214">
    <property type="protein sequence ID" value="AAF80836.1"/>
    <property type="molecule type" value="Genomic_DNA"/>
</dbReference>
<accession>Q9MC48</accession>
<organismHost>
    <name type="scientific">Pseudomonas aeruginosa</name>
    <dbReference type="NCBI Taxonomy" id="287"/>
</organismHost>
<protein>
    <submittedName>
        <fullName evidence="1">Uncharacterized protein</fullName>
    </submittedName>
</protein>